<accession>A0A9X0D1C1</accession>
<evidence type="ECO:0000313" key="4">
    <source>
        <dbReference type="Proteomes" id="UP001163046"/>
    </source>
</evidence>
<reference evidence="3" key="1">
    <citation type="submission" date="2023-01" db="EMBL/GenBank/DDBJ databases">
        <title>Genome assembly of the deep-sea coral Lophelia pertusa.</title>
        <authorList>
            <person name="Herrera S."/>
            <person name="Cordes E."/>
        </authorList>
    </citation>
    <scope>NUCLEOTIDE SEQUENCE</scope>
    <source>
        <strain evidence="3">USNM1676648</strain>
        <tissue evidence="3">Polyp</tissue>
    </source>
</reference>
<proteinExistence type="predicted"/>
<feature type="region of interest" description="Disordered" evidence="2">
    <location>
        <begin position="116"/>
        <end position="141"/>
    </location>
</feature>
<protein>
    <submittedName>
        <fullName evidence="3">Uncharacterized protein</fullName>
    </submittedName>
</protein>
<feature type="compositionally biased region" description="Basic residues" evidence="2">
    <location>
        <begin position="132"/>
        <end position="141"/>
    </location>
</feature>
<evidence type="ECO:0000313" key="3">
    <source>
        <dbReference type="EMBL" id="KAJ7381254.1"/>
    </source>
</evidence>
<dbReference type="Pfam" id="PF15558">
    <property type="entry name" value="DUF4659"/>
    <property type="match status" value="1"/>
</dbReference>
<name>A0A9X0D1C1_9CNID</name>
<dbReference type="PANTHER" id="PTHR33663:SF2">
    <property type="entry name" value="COILED-COIL DOMAIN-CONTAINING PROTEIN 177"/>
    <property type="match status" value="1"/>
</dbReference>
<feature type="coiled-coil region" evidence="1">
    <location>
        <begin position="42"/>
        <end position="104"/>
    </location>
</feature>
<keyword evidence="4" id="KW-1185">Reference proteome</keyword>
<dbReference type="InterPro" id="IPR029090">
    <property type="entry name" value="DUF4659"/>
</dbReference>
<dbReference type="AlphaFoldDB" id="A0A9X0D1C1"/>
<comment type="caution">
    <text evidence="3">The sequence shown here is derived from an EMBL/GenBank/DDBJ whole genome shotgun (WGS) entry which is preliminary data.</text>
</comment>
<dbReference type="Proteomes" id="UP001163046">
    <property type="component" value="Unassembled WGS sequence"/>
</dbReference>
<dbReference type="PANTHER" id="PTHR33663">
    <property type="entry name" value="COILED-COIL DOMAIN-CONTAINING PROTEIN 177"/>
    <property type="match status" value="1"/>
</dbReference>
<evidence type="ECO:0000256" key="1">
    <source>
        <dbReference type="SAM" id="Coils"/>
    </source>
</evidence>
<dbReference type="OrthoDB" id="200110at2759"/>
<sequence length="141" mass="16292">MDEWRKELTVFRKEKDKRAQGTAVMTVSSKQQKVKSQLAAEKQEHQHNLGRVKQTLEERKREIEEDIEVKDERSKMVNTEKDEIRRLNRDAARTSQAVRDLVREQTLRSSFDRMAGAAQHQALVGRGPQTGHKNKSSVKLG</sequence>
<organism evidence="3 4">
    <name type="scientific">Desmophyllum pertusum</name>
    <dbReference type="NCBI Taxonomy" id="174260"/>
    <lineage>
        <taxon>Eukaryota</taxon>
        <taxon>Metazoa</taxon>
        <taxon>Cnidaria</taxon>
        <taxon>Anthozoa</taxon>
        <taxon>Hexacorallia</taxon>
        <taxon>Scleractinia</taxon>
        <taxon>Caryophylliina</taxon>
        <taxon>Caryophylliidae</taxon>
        <taxon>Desmophyllum</taxon>
    </lineage>
</organism>
<keyword evidence="1" id="KW-0175">Coiled coil</keyword>
<gene>
    <name evidence="3" type="ORF">OS493_001371</name>
</gene>
<dbReference type="EMBL" id="MU826350">
    <property type="protein sequence ID" value="KAJ7381254.1"/>
    <property type="molecule type" value="Genomic_DNA"/>
</dbReference>
<evidence type="ECO:0000256" key="2">
    <source>
        <dbReference type="SAM" id="MobiDB-lite"/>
    </source>
</evidence>